<dbReference type="InterPro" id="IPR029035">
    <property type="entry name" value="DHS-like_NAD/FAD-binding_dom"/>
</dbReference>
<evidence type="ECO:0000313" key="2">
    <source>
        <dbReference type="Proteomes" id="UP001595698"/>
    </source>
</evidence>
<name>A0ABV8F4S3_9ACTN</name>
<keyword evidence="2" id="KW-1185">Reference proteome</keyword>
<dbReference type="EMBL" id="JBHSBC010000020">
    <property type="protein sequence ID" value="MFC3982473.1"/>
    <property type="molecule type" value="Genomic_DNA"/>
</dbReference>
<protein>
    <submittedName>
        <fullName evidence="1">Uncharacterized protein</fullName>
    </submittedName>
</protein>
<dbReference type="RefSeq" id="WP_386190727.1">
    <property type="nucleotide sequence ID" value="NZ_JBHSBC010000020.1"/>
</dbReference>
<evidence type="ECO:0000313" key="1">
    <source>
        <dbReference type="EMBL" id="MFC3982473.1"/>
    </source>
</evidence>
<reference evidence="2" key="1">
    <citation type="journal article" date="2019" name="Int. J. Syst. Evol. Microbiol.">
        <title>The Global Catalogue of Microorganisms (GCM) 10K type strain sequencing project: providing services to taxonomists for standard genome sequencing and annotation.</title>
        <authorList>
            <consortium name="The Broad Institute Genomics Platform"/>
            <consortium name="The Broad Institute Genome Sequencing Center for Infectious Disease"/>
            <person name="Wu L."/>
            <person name="Ma J."/>
        </authorList>
    </citation>
    <scope>NUCLEOTIDE SEQUENCE [LARGE SCALE GENOMIC DNA]</scope>
    <source>
        <strain evidence="2">TBRC 7912</strain>
    </source>
</reference>
<comment type="caution">
    <text evidence="1">The sequence shown here is derived from an EMBL/GenBank/DDBJ whole genome shotgun (WGS) entry which is preliminary data.</text>
</comment>
<accession>A0ABV8F4S3</accession>
<dbReference type="Proteomes" id="UP001595698">
    <property type="component" value="Unassembled WGS sequence"/>
</dbReference>
<gene>
    <name evidence="1" type="ORF">ACFOYY_20180</name>
</gene>
<proteinExistence type="predicted"/>
<dbReference type="SUPFAM" id="SSF52467">
    <property type="entry name" value="DHS-like NAD/FAD-binding domain"/>
    <property type="match status" value="1"/>
</dbReference>
<sequence>MPTPKTRPALPAALSEPYIGWLDHYRLGYQLALVRLRDGRRVALRLGGEAPLGHVRHAAEALAEITGLPVVGELSKRGFLPLADVPSETGEGGVASC</sequence>
<organism evidence="1 2">
    <name type="scientific">Streptosporangium jomthongense</name>
    <dbReference type="NCBI Taxonomy" id="1193683"/>
    <lineage>
        <taxon>Bacteria</taxon>
        <taxon>Bacillati</taxon>
        <taxon>Actinomycetota</taxon>
        <taxon>Actinomycetes</taxon>
        <taxon>Streptosporangiales</taxon>
        <taxon>Streptosporangiaceae</taxon>
        <taxon>Streptosporangium</taxon>
    </lineage>
</organism>